<proteinExistence type="predicted"/>
<dbReference type="RefSeq" id="WP_160223712.1">
    <property type="nucleotide sequence ID" value="NZ_CP029149.1"/>
</dbReference>
<keyword evidence="2" id="KW-1185">Reference proteome</keyword>
<gene>
    <name evidence="1" type="ORF">DBX24_01180</name>
</gene>
<dbReference type="Pfam" id="PF12964">
    <property type="entry name" value="DUF3853"/>
    <property type="match status" value="1"/>
</dbReference>
<evidence type="ECO:0000313" key="2">
    <source>
        <dbReference type="Proteomes" id="UP000464318"/>
    </source>
</evidence>
<name>A0A6P1QR92_9FLAO</name>
<organism evidence="1 2">
    <name type="scientific">Bergeyella cardium</name>
    <dbReference type="NCBI Taxonomy" id="1585976"/>
    <lineage>
        <taxon>Bacteria</taxon>
        <taxon>Pseudomonadati</taxon>
        <taxon>Bacteroidota</taxon>
        <taxon>Flavobacteriia</taxon>
        <taxon>Flavobacteriales</taxon>
        <taxon>Weeksellaceae</taxon>
        <taxon>Bergeyella</taxon>
    </lineage>
</organism>
<dbReference type="AlphaFoldDB" id="A0A6P1QR92"/>
<dbReference type="Proteomes" id="UP000464318">
    <property type="component" value="Chromosome"/>
</dbReference>
<evidence type="ECO:0000313" key="1">
    <source>
        <dbReference type="EMBL" id="QHN64602.1"/>
    </source>
</evidence>
<dbReference type="InterPro" id="IPR024363">
    <property type="entry name" value="DUF3853"/>
</dbReference>
<protein>
    <submittedName>
        <fullName evidence="1">DUF3853 family protein</fullName>
    </submittedName>
</protein>
<dbReference type="KEGG" id="bcad:DBX24_01180"/>
<dbReference type="EMBL" id="CP029149">
    <property type="protein sequence ID" value="QHN64602.1"/>
    <property type="molecule type" value="Genomic_DNA"/>
</dbReference>
<reference evidence="1 2" key="1">
    <citation type="submission" date="2018-04" db="EMBL/GenBank/DDBJ databases">
        <title>Characteristic and Complete Genome Sequencing of A Novel Member of Infective Endocarditis Causative Bacteria: Bergeyella cardium QL-PH.</title>
        <authorList>
            <person name="Pan H."/>
            <person name="Sun E."/>
            <person name="Zhang Y."/>
        </authorList>
    </citation>
    <scope>NUCLEOTIDE SEQUENCE [LARGE SCALE GENOMIC DNA]</scope>
    <source>
        <strain evidence="1 2">HPQL</strain>
    </source>
</reference>
<accession>A0A6P1QR92</accession>
<sequence length="87" mass="9619">MKINPNTQLLHLTVAEYMELLKMIKSEEKVYVYGLKGLANILGCSRATASKIKSSGIIDEAIAQVGNVIVIDKFKVLELIAVKENEK</sequence>
<dbReference type="OrthoDB" id="1151565at2"/>